<keyword evidence="1 10" id="KW-0963">Cytoplasm</keyword>
<reference evidence="14 15" key="1">
    <citation type="journal article" date="2019" name="Int. J. Syst. Evol. Microbiol.">
        <title>The Global Catalogue of Microorganisms (GCM) 10K type strain sequencing project: providing services to taxonomists for standard genome sequencing and annotation.</title>
        <authorList>
            <consortium name="The Broad Institute Genomics Platform"/>
            <consortium name="The Broad Institute Genome Sequencing Center for Infectious Disease"/>
            <person name="Wu L."/>
            <person name="Ma J."/>
        </authorList>
    </citation>
    <scope>NUCLEOTIDE SEQUENCE [LARGE SCALE GENOMIC DNA]</scope>
    <source>
        <strain evidence="14 15">JCM 11813</strain>
    </source>
</reference>
<keyword evidence="2 10" id="KW-0436">Ligase</keyword>
<gene>
    <name evidence="10" type="primary">murF</name>
    <name evidence="14" type="ORF">GCM10009606_24600</name>
</gene>
<comment type="similarity">
    <text evidence="10">Belongs to the MurCDEF family. MurF subfamily.</text>
</comment>
<evidence type="ECO:0000256" key="5">
    <source>
        <dbReference type="ARBA" id="ARBA00022840"/>
    </source>
</evidence>
<dbReference type="SUPFAM" id="SSF53623">
    <property type="entry name" value="MurD-like peptide ligases, catalytic domain"/>
    <property type="match status" value="1"/>
</dbReference>
<evidence type="ECO:0000256" key="1">
    <source>
        <dbReference type="ARBA" id="ARBA00022490"/>
    </source>
</evidence>
<keyword evidence="8 10" id="KW-0131">Cell cycle</keyword>
<evidence type="ECO:0000256" key="7">
    <source>
        <dbReference type="ARBA" id="ARBA00022984"/>
    </source>
</evidence>
<keyword evidence="7 10" id="KW-0573">Peptidoglycan synthesis</keyword>
<feature type="domain" description="Mur ligase central" evidence="13">
    <location>
        <begin position="101"/>
        <end position="285"/>
    </location>
</feature>
<evidence type="ECO:0000256" key="2">
    <source>
        <dbReference type="ARBA" id="ARBA00022598"/>
    </source>
</evidence>
<dbReference type="InterPro" id="IPR051046">
    <property type="entry name" value="MurCDEF_CellWall_CoF430Synth"/>
</dbReference>
<comment type="caution">
    <text evidence="10">Lacks conserved residue(s) required for the propagation of feature annotation.</text>
</comment>
<evidence type="ECO:0000313" key="15">
    <source>
        <dbReference type="Proteomes" id="UP001499979"/>
    </source>
</evidence>
<dbReference type="InterPro" id="IPR004101">
    <property type="entry name" value="Mur_ligase_C"/>
</dbReference>
<evidence type="ECO:0000256" key="3">
    <source>
        <dbReference type="ARBA" id="ARBA00022618"/>
    </source>
</evidence>
<dbReference type="HAMAP" id="MF_02019">
    <property type="entry name" value="MurF"/>
    <property type="match status" value="1"/>
</dbReference>
<evidence type="ECO:0000259" key="13">
    <source>
        <dbReference type="Pfam" id="PF08245"/>
    </source>
</evidence>
<proteinExistence type="inferred from homology"/>
<dbReference type="Pfam" id="PF08245">
    <property type="entry name" value="Mur_ligase_M"/>
    <property type="match status" value="1"/>
</dbReference>
<comment type="pathway">
    <text evidence="10 11">Cell wall biogenesis; peptidoglycan biosynthesis.</text>
</comment>
<comment type="catalytic activity">
    <reaction evidence="10 11">
        <text>D-alanyl-D-alanine + UDP-N-acetyl-alpha-D-muramoyl-L-alanyl-gamma-D-glutamyl-meso-2,6-diaminopimelate + ATP = UDP-N-acetyl-alpha-D-muramoyl-L-alanyl-gamma-D-glutamyl-meso-2,6-diaminopimeloyl-D-alanyl-D-alanine + ADP + phosphate + H(+)</text>
        <dbReference type="Rhea" id="RHEA:28374"/>
        <dbReference type="ChEBI" id="CHEBI:15378"/>
        <dbReference type="ChEBI" id="CHEBI:30616"/>
        <dbReference type="ChEBI" id="CHEBI:43474"/>
        <dbReference type="ChEBI" id="CHEBI:57822"/>
        <dbReference type="ChEBI" id="CHEBI:61386"/>
        <dbReference type="ChEBI" id="CHEBI:83905"/>
        <dbReference type="ChEBI" id="CHEBI:456216"/>
        <dbReference type="EC" id="6.3.2.10"/>
    </reaction>
</comment>
<protein>
    <recommendedName>
        <fullName evidence="10 11">UDP-N-acetylmuramoyl-tripeptide--D-alanyl-D-alanine ligase</fullName>
        <ecNumber evidence="10 11">6.3.2.10</ecNumber>
    </recommendedName>
    <alternativeName>
        <fullName evidence="10">D-alanyl-D-alanine-adding enzyme</fullName>
    </alternativeName>
</protein>
<dbReference type="EC" id="6.3.2.10" evidence="10 11"/>
<name>A0ABN1UEL1_9ACTN</name>
<dbReference type="InterPro" id="IPR036615">
    <property type="entry name" value="Mur_ligase_C_dom_sf"/>
</dbReference>
<keyword evidence="6 10" id="KW-0133">Cell shape</keyword>
<evidence type="ECO:0000256" key="4">
    <source>
        <dbReference type="ARBA" id="ARBA00022741"/>
    </source>
</evidence>
<dbReference type="InterPro" id="IPR013221">
    <property type="entry name" value="Mur_ligase_cen"/>
</dbReference>
<comment type="function">
    <text evidence="10 11">Involved in cell wall formation. Catalyzes the final step in the synthesis of UDP-N-acetylmuramoyl-pentapeptide, the precursor of murein.</text>
</comment>
<keyword evidence="3 10" id="KW-0132">Cell division</keyword>
<dbReference type="Pfam" id="PF02875">
    <property type="entry name" value="Mur_ligase_C"/>
    <property type="match status" value="1"/>
</dbReference>
<keyword evidence="4 10" id="KW-0547">Nucleotide-binding</keyword>
<evidence type="ECO:0000256" key="9">
    <source>
        <dbReference type="ARBA" id="ARBA00023316"/>
    </source>
</evidence>
<keyword evidence="9 10" id="KW-0961">Cell wall biogenesis/degradation</keyword>
<evidence type="ECO:0000259" key="12">
    <source>
        <dbReference type="Pfam" id="PF02875"/>
    </source>
</evidence>
<dbReference type="InterPro" id="IPR035911">
    <property type="entry name" value="MurE/MurF_N"/>
</dbReference>
<comment type="caution">
    <text evidence="14">The sequence shown here is derived from an EMBL/GenBank/DDBJ whole genome shotgun (WGS) entry which is preliminary data.</text>
</comment>
<dbReference type="InterPro" id="IPR036565">
    <property type="entry name" value="Mur-like_cat_sf"/>
</dbReference>
<dbReference type="SUPFAM" id="SSF53244">
    <property type="entry name" value="MurD-like peptide ligases, peptide-binding domain"/>
    <property type="match status" value="1"/>
</dbReference>
<evidence type="ECO:0000256" key="11">
    <source>
        <dbReference type="RuleBase" id="RU004136"/>
    </source>
</evidence>
<keyword evidence="15" id="KW-1185">Reference proteome</keyword>
<evidence type="ECO:0000256" key="10">
    <source>
        <dbReference type="HAMAP-Rule" id="MF_02019"/>
    </source>
</evidence>
<organism evidence="14 15">
    <name type="scientific">Nocardioides aquiterrae</name>
    <dbReference type="NCBI Taxonomy" id="203799"/>
    <lineage>
        <taxon>Bacteria</taxon>
        <taxon>Bacillati</taxon>
        <taxon>Actinomycetota</taxon>
        <taxon>Actinomycetes</taxon>
        <taxon>Propionibacteriales</taxon>
        <taxon>Nocardioidaceae</taxon>
        <taxon>Nocardioides</taxon>
    </lineage>
</organism>
<dbReference type="EMBL" id="BAAAJE010000011">
    <property type="protein sequence ID" value="GAA1144384.1"/>
    <property type="molecule type" value="Genomic_DNA"/>
</dbReference>
<accession>A0ABN1UEL1</accession>
<dbReference type="PANTHER" id="PTHR43024:SF1">
    <property type="entry name" value="UDP-N-ACETYLMURAMOYL-TRIPEPTIDE--D-ALANYL-D-ALANINE LIGASE"/>
    <property type="match status" value="1"/>
</dbReference>
<comment type="subcellular location">
    <subcellularLocation>
        <location evidence="10 11">Cytoplasm</location>
    </subcellularLocation>
</comment>
<dbReference type="GO" id="GO:0016874">
    <property type="term" value="F:ligase activity"/>
    <property type="evidence" value="ECO:0007669"/>
    <property type="project" value="UniProtKB-KW"/>
</dbReference>
<dbReference type="SUPFAM" id="SSF63418">
    <property type="entry name" value="MurE/MurF N-terminal domain"/>
    <property type="match status" value="1"/>
</dbReference>
<dbReference type="Gene3D" id="3.40.1390.10">
    <property type="entry name" value="MurE/MurF, N-terminal domain"/>
    <property type="match status" value="1"/>
</dbReference>
<evidence type="ECO:0000256" key="6">
    <source>
        <dbReference type="ARBA" id="ARBA00022960"/>
    </source>
</evidence>
<dbReference type="PANTHER" id="PTHR43024">
    <property type="entry name" value="UDP-N-ACETYLMURAMOYL-TRIPEPTIDE--D-ALANYL-D-ALANINE LIGASE"/>
    <property type="match status" value="1"/>
</dbReference>
<dbReference type="Gene3D" id="3.40.1190.10">
    <property type="entry name" value="Mur-like, catalytic domain"/>
    <property type="match status" value="1"/>
</dbReference>
<dbReference type="NCBIfam" id="TIGR01143">
    <property type="entry name" value="murF"/>
    <property type="match status" value="1"/>
</dbReference>
<dbReference type="InterPro" id="IPR005863">
    <property type="entry name" value="UDP-N-AcMur_synth"/>
</dbReference>
<keyword evidence="5 10" id="KW-0067">ATP-binding</keyword>
<dbReference type="Gene3D" id="3.90.190.20">
    <property type="entry name" value="Mur ligase, C-terminal domain"/>
    <property type="match status" value="1"/>
</dbReference>
<sequence>MLALTLEEIARAVDGTVHGDPSVVVSGPAYVDSRAAEPDGLFVAVVGDRTDGHEYAAGAHAVLGSRPTEAPTVVVGDPVSALGRLASHVVRRLGTTVVALTGSQGKTGTKDYLAQVLATAGPTVATAGSFNNELGLPLTVLRADADTEFLVLEMGARGIGHIAYLCEIAPPRISAVLNVGTAHLGEFGSREAIALAKGEIVEALPADGIAVLNADDDLVSAMAARTPATVLTFGATGDVAWRGVELDELGRPAFELGHAGEWHPVRLTQSGAHQVANASAAAALALAAGLPLDRVAAALSEARSASPMRMELHERADGLLVVNDAYNANPASMTAALEALVAIGERRARRTVAVLGAMRELGPTSYDEHVGVGRTAAELGVDLLVVVGEEAAGIAEGFAQGGHSEAIVTAGRAEALDRVRENASGADVVLVKASRGVALETIADGLLAEPLVEGDGTAP</sequence>
<dbReference type="Proteomes" id="UP001499979">
    <property type="component" value="Unassembled WGS sequence"/>
</dbReference>
<feature type="domain" description="Mur ligase C-terminal" evidence="12">
    <location>
        <begin position="308"/>
        <end position="435"/>
    </location>
</feature>
<evidence type="ECO:0000313" key="14">
    <source>
        <dbReference type="EMBL" id="GAA1144384.1"/>
    </source>
</evidence>
<evidence type="ECO:0000256" key="8">
    <source>
        <dbReference type="ARBA" id="ARBA00023306"/>
    </source>
</evidence>